<dbReference type="EMBL" id="QVLV01000038">
    <property type="protein sequence ID" value="RGE55721.1"/>
    <property type="molecule type" value="Genomic_DNA"/>
</dbReference>
<evidence type="ECO:0000259" key="2">
    <source>
        <dbReference type="Pfam" id="PF06855"/>
    </source>
</evidence>
<name>A0A3E3HV58_9FIRM</name>
<reference evidence="3" key="1">
    <citation type="submission" date="2018-08" db="EMBL/GenBank/DDBJ databases">
        <title>A genome reference for cultivated species of the human gut microbiota.</title>
        <authorList>
            <person name="Zou Y."/>
            <person name="Xue W."/>
            <person name="Luo G."/>
        </authorList>
    </citation>
    <scope>NUCLEOTIDE SEQUENCE [LARGE SCALE GENOMIC DNA]</scope>
    <source>
        <strain evidence="3">TF05-5AC</strain>
    </source>
</reference>
<dbReference type="Proteomes" id="UP000260812">
    <property type="component" value="Unassembled WGS sequence"/>
</dbReference>
<evidence type="ECO:0000313" key="3">
    <source>
        <dbReference type="EMBL" id="RGE55721.1"/>
    </source>
</evidence>
<accession>A0A3E3HV58</accession>
<gene>
    <name evidence="3" type="ORF">DXC51_27865</name>
</gene>
<organism evidence="3 4">
    <name type="scientific">Eisenbergiella massiliensis</name>
    <dbReference type="NCBI Taxonomy" id="1720294"/>
    <lineage>
        <taxon>Bacteria</taxon>
        <taxon>Bacillati</taxon>
        <taxon>Bacillota</taxon>
        <taxon>Clostridia</taxon>
        <taxon>Lachnospirales</taxon>
        <taxon>Lachnospiraceae</taxon>
        <taxon>Eisenbergiella</taxon>
    </lineage>
</organism>
<proteinExistence type="predicted"/>
<dbReference type="AlphaFoldDB" id="A0A3E3HV58"/>
<evidence type="ECO:0000256" key="1">
    <source>
        <dbReference type="SAM" id="MobiDB-lite"/>
    </source>
</evidence>
<comment type="caution">
    <text evidence="3">The sequence shown here is derived from an EMBL/GenBank/DDBJ whole genome shotgun (WGS) entry which is preliminary data.</text>
</comment>
<protein>
    <recommendedName>
        <fullName evidence="2">YozE SAM-like domain-containing protein</fullName>
    </recommendedName>
</protein>
<dbReference type="InterPro" id="IPR036806">
    <property type="entry name" value="YozE_SAM-like_sf"/>
</dbReference>
<evidence type="ECO:0000313" key="4">
    <source>
        <dbReference type="Proteomes" id="UP000260812"/>
    </source>
</evidence>
<feature type="compositionally biased region" description="Basic residues" evidence="1">
    <location>
        <begin position="1"/>
        <end position="11"/>
    </location>
</feature>
<feature type="region of interest" description="Disordered" evidence="1">
    <location>
        <begin position="1"/>
        <end position="26"/>
    </location>
</feature>
<dbReference type="SUPFAM" id="SSF140652">
    <property type="entry name" value="YozE-like"/>
    <property type="match status" value="1"/>
</dbReference>
<dbReference type="Gene3D" id="1.10.150.260">
    <property type="entry name" value="YozE SAM-like"/>
    <property type="match status" value="1"/>
</dbReference>
<dbReference type="Pfam" id="PF06855">
    <property type="entry name" value="YozE_SAM_like"/>
    <property type="match status" value="1"/>
</dbReference>
<feature type="domain" description="YozE SAM-like" evidence="2">
    <location>
        <begin position="36"/>
        <end position="100"/>
    </location>
</feature>
<sequence length="106" mass="12461">MRGHGGRKGRAKAQPARSLPPPRDKANFRRRCKDMSFYFWLRSRYKNESNLFGKLAALMDGDENAPVTSRNKKIIRSYLISKKISLKMMRAFNCSFRAYKKELKNR</sequence>
<dbReference type="InterPro" id="IPR023089">
    <property type="entry name" value="YozE_SAM-like"/>
</dbReference>
<keyword evidence="4" id="KW-1185">Reference proteome</keyword>